<dbReference type="InterPro" id="IPR017853">
    <property type="entry name" value="GH"/>
</dbReference>
<sequence length="508" mass="57894">MAPTVEAPAGLHLQEEESEDVKEISRDEFPEGFVFGVATSAYQVEGAAKEGGRGPSIWDAFSYTPGKIFDGTNGDVAVDQYHRYKEDVDVIAKMGFDVYRFSISWSRIFPDGFGAEVNKEGIAYYNNLIDTLLQKGIRSSVTLYHWDLPQKLHESMGGWLNREIVNYFAQYAETCFTAIGDRVKHWITLNEPLQTAVNGYATGIFAPGRCSDRSKSPVGDSSTEPYLVAHNQLLAHAVAVDIYRKKFQDKQGGVIGITVDGEGSEPFTDAEGDKEAAQRRLEFQFGWFLDPLYFGDYPAIMRKKVGDRLPQFSPDEVALLLGSVDFVGLNHYTTRYVIPSFQSSEDEFFVDQDIHRIAEWEGNTIGERAASEWLYIVPWGFRKVLKWLTERYNRPPIYVTENGMDDEDSEITLLDQALNDTKRVNYFKGYLKSLAKAIREGVDVRGYFAWSLIDNFEWSQGYTKRFGLVFVDYKNELKRHPKSSAHWFTSFLHRTDNQDCLVNGENRH</sequence>
<feature type="active site" description="Nucleophile" evidence="6">
    <location>
        <position position="401"/>
    </location>
</feature>
<feature type="binding site" evidence="7">
    <location>
        <position position="43"/>
    </location>
    <ligand>
        <name>substrate</name>
    </ligand>
</feature>
<dbReference type="EMBL" id="BT071571">
    <property type="protein sequence ID" value="ACN41025.1"/>
    <property type="molecule type" value="mRNA"/>
</dbReference>
<dbReference type="InterPro" id="IPR017736">
    <property type="entry name" value="Glyco_hydro_1_beta-glucosidase"/>
</dbReference>
<evidence type="ECO:0000313" key="10">
    <source>
        <dbReference type="EMBL" id="ACN41025.1"/>
    </source>
</evidence>
<evidence type="ECO:0000256" key="7">
    <source>
        <dbReference type="PIRSR" id="PIRSR617736-2"/>
    </source>
</evidence>
<dbReference type="PROSITE" id="PS00653">
    <property type="entry name" value="GLYCOSYL_HYDROL_F1_2"/>
    <property type="match status" value="1"/>
</dbReference>
<dbReference type="InterPro" id="IPR001360">
    <property type="entry name" value="Glyco_hydro_1"/>
</dbReference>
<dbReference type="InterPro" id="IPR033132">
    <property type="entry name" value="GH_1_N_CS"/>
</dbReference>
<keyword evidence="5 8" id="KW-0326">Glycosidase</keyword>
<accession>C0PT85</accession>
<name>C0PT85_PICSI</name>
<protein>
    <recommendedName>
        <fullName evidence="3 8">Beta-glucosidase</fullName>
        <ecNumber evidence="3 8">3.2.1.21</ecNumber>
    </recommendedName>
</protein>
<dbReference type="GO" id="GO:0008422">
    <property type="term" value="F:beta-glucosidase activity"/>
    <property type="evidence" value="ECO:0007669"/>
    <property type="project" value="UniProtKB-EC"/>
</dbReference>
<evidence type="ECO:0000256" key="2">
    <source>
        <dbReference type="ARBA" id="ARBA00010838"/>
    </source>
</evidence>
<feature type="binding site" evidence="7">
    <location>
        <position position="332"/>
    </location>
    <ligand>
        <name>substrate</name>
    </ligand>
</feature>
<dbReference type="PANTHER" id="PTHR10353:SF310">
    <property type="entry name" value="BETA-GLUCOSIDASE 42"/>
    <property type="match status" value="1"/>
</dbReference>
<feature type="active site" description="Proton donor" evidence="6">
    <location>
        <position position="191"/>
    </location>
</feature>
<evidence type="ECO:0000256" key="8">
    <source>
        <dbReference type="RuleBase" id="RU361175"/>
    </source>
</evidence>
<dbReference type="CAZy" id="GH1">
    <property type="family name" value="Glycoside Hydrolase Family 1"/>
</dbReference>
<comment type="catalytic activity">
    <reaction evidence="1 8">
        <text>Hydrolysis of terminal, non-reducing beta-D-glucosyl residues with release of beta-D-glucose.</text>
        <dbReference type="EC" id="3.2.1.21"/>
    </reaction>
</comment>
<dbReference type="Pfam" id="PF00232">
    <property type="entry name" value="Glyco_hydro_1"/>
    <property type="match status" value="1"/>
</dbReference>
<feature type="region of interest" description="Disordered" evidence="9">
    <location>
        <begin position="1"/>
        <end position="21"/>
    </location>
</feature>
<feature type="binding site" evidence="7">
    <location>
        <begin position="457"/>
        <end position="458"/>
    </location>
    <ligand>
        <name>substrate</name>
    </ligand>
</feature>
<evidence type="ECO:0000256" key="6">
    <source>
        <dbReference type="PIRSR" id="PIRSR617736-1"/>
    </source>
</evidence>
<dbReference type="SUPFAM" id="SSF51445">
    <property type="entry name" value="(Trans)glycosidases"/>
    <property type="match status" value="1"/>
</dbReference>
<reference evidence="10" key="1">
    <citation type="submission" date="2009-02" db="EMBL/GenBank/DDBJ databases">
        <title>Full length sequence-verified cDNA sequences from Sitka spruce (Picea sitchensis).</title>
        <authorList>
            <person name="Reid K.E."/>
            <person name="Liao N."/>
            <person name="Ralph S."/>
            <person name="Kolosova N."/>
            <person name="Oddy C."/>
            <person name="Moore R."/>
            <person name="Mayo M."/>
            <person name="Wagner S."/>
            <person name="King J."/>
            <person name="Yanchuk A."/>
            <person name="Holt R."/>
            <person name="Jones S."/>
            <person name="Marra M."/>
            <person name="Ritland C.E."/>
            <person name="Ritland K."/>
            <person name="Bohlmann J."/>
        </authorList>
    </citation>
    <scope>NUCLEOTIDE SEQUENCE</scope>
    <source>
        <tissue evidence="10">Bark</tissue>
    </source>
</reference>
<feature type="binding site" evidence="7">
    <location>
        <position position="450"/>
    </location>
    <ligand>
        <name>substrate</name>
    </ligand>
</feature>
<keyword evidence="4 8" id="KW-0378">Hydrolase</keyword>
<evidence type="ECO:0000256" key="9">
    <source>
        <dbReference type="SAM" id="MobiDB-lite"/>
    </source>
</evidence>
<evidence type="ECO:0000256" key="1">
    <source>
        <dbReference type="ARBA" id="ARBA00000448"/>
    </source>
</evidence>
<dbReference type="AlphaFoldDB" id="C0PT85"/>
<proteinExistence type="evidence at transcript level"/>
<dbReference type="PRINTS" id="PR00131">
    <property type="entry name" value="GLHYDRLASE1"/>
</dbReference>
<dbReference type="PANTHER" id="PTHR10353">
    <property type="entry name" value="GLYCOSYL HYDROLASE"/>
    <property type="match status" value="1"/>
</dbReference>
<dbReference type="FunFam" id="3.20.20.80:FF:000020">
    <property type="entry name" value="Beta-glucosidase 12"/>
    <property type="match status" value="1"/>
</dbReference>
<dbReference type="Gene3D" id="3.20.20.80">
    <property type="entry name" value="Glycosidases"/>
    <property type="match status" value="1"/>
</dbReference>
<dbReference type="EC" id="3.2.1.21" evidence="3 8"/>
<feature type="binding site" evidence="7">
    <location>
        <position position="190"/>
    </location>
    <ligand>
        <name>substrate</name>
    </ligand>
</feature>
<evidence type="ECO:0000256" key="3">
    <source>
        <dbReference type="ARBA" id="ARBA00012744"/>
    </source>
</evidence>
<evidence type="ECO:0000256" key="5">
    <source>
        <dbReference type="ARBA" id="ARBA00023295"/>
    </source>
</evidence>
<evidence type="ECO:0000256" key="4">
    <source>
        <dbReference type="ARBA" id="ARBA00022801"/>
    </source>
</evidence>
<feature type="binding site" evidence="7">
    <location>
        <position position="145"/>
    </location>
    <ligand>
        <name>substrate</name>
    </ligand>
</feature>
<dbReference type="GO" id="GO:0030245">
    <property type="term" value="P:cellulose catabolic process"/>
    <property type="evidence" value="ECO:0007669"/>
    <property type="project" value="InterPro"/>
</dbReference>
<comment type="similarity">
    <text evidence="2 8">Belongs to the glycosyl hydrolase 1 family.</text>
</comment>
<organism evidence="10">
    <name type="scientific">Picea sitchensis</name>
    <name type="common">Sitka spruce</name>
    <name type="synonym">Pinus sitchensis</name>
    <dbReference type="NCBI Taxonomy" id="3332"/>
    <lineage>
        <taxon>Eukaryota</taxon>
        <taxon>Viridiplantae</taxon>
        <taxon>Streptophyta</taxon>
        <taxon>Embryophyta</taxon>
        <taxon>Tracheophyta</taxon>
        <taxon>Spermatophyta</taxon>
        <taxon>Pinopsida</taxon>
        <taxon>Pinidae</taxon>
        <taxon>Conifers I</taxon>
        <taxon>Pinales</taxon>
        <taxon>Pinaceae</taxon>
        <taxon>Picea</taxon>
    </lineage>
</organism>
<dbReference type="NCBIfam" id="TIGR03356">
    <property type="entry name" value="BGL"/>
    <property type="match status" value="1"/>
</dbReference>